<gene>
    <name evidence="1" type="ORF">CFP56_029219</name>
</gene>
<comment type="caution">
    <text evidence="1">The sequence shown here is derived from an EMBL/GenBank/DDBJ whole genome shotgun (WGS) entry which is preliminary data.</text>
</comment>
<dbReference type="PANTHER" id="PTHR14387:SF0">
    <property type="entry name" value="DUF2428 DOMAIN-CONTAINING PROTEIN"/>
    <property type="match status" value="1"/>
</dbReference>
<dbReference type="AlphaFoldDB" id="A0AAW0MB85"/>
<evidence type="ECO:0000313" key="2">
    <source>
        <dbReference type="Proteomes" id="UP000237347"/>
    </source>
</evidence>
<organism evidence="1 2">
    <name type="scientific">Quercus suber</name>
    <name type="common">Cork oak</name>
    <dbReference type="NCBI Taxonomy" id="58331"/>
    <lineage>
        <taxon>Eukaryota</taxon>
        <taxon>Viridiplantae</taxon>
        <taxon>Streptophyta</taxon>
        <taxon>Embryophyta</taxon>
        <taxon>Tracheophyta</taxon>
        <taxon>Spermatophyta</taxon>
        <taxon>Magnoliopsida</taxon>
        <taxon>eudicotyledons</taxon>
        <taxon>Gunneridae</taxon>
        <taxon>Pentapetalae</taxon>
        <taxon>rosids</taxon>
        <taxon>fabids</taxon>
        <taxon>Fagales</taxon>
        <taxon>Fagaceae</taxon>
        <taxon>Quercus</taxon>
    </lineage>
</organism>
<sequence>MAYIKLILGLRKSNEHCQSDKLERCSRIYNTIIASGLSEQALLIDSSVLNNKIPCKDSHSHSEPNEDVNMHDHQILDIWFTFIRLLENEDYWVRQRLALDVQMSLTLERCGRCSHARKFSNQVEKVIALCFDHLLSLVTGLSTLII</sequence>
<dbReference type="Proteomes" id="UP000237347">
    <property type="component" value="Unassembled WGS sequence"/>
</dbReference>
<name>A0AAW0MB85_QUESU</name>
<protein>
    <submittedName>
        <fullName evidence="1">Uncharacterized protein</fullName>
    </submittedName>
</protein>
<keyword evidence="2" id="KW-1185">Reference proteome</keyword>
<reference evidence="1 2" key="1">
    <citation type="journal article" date="2018" name="Sci. Data">
        <title>The draft genome sequence of cork oak.</title>
        <authorList>
            <person name="Ramos A.M."/>
            <person name="Usie A."/>
            <person name="Barbosa P."/>
            <person name="Barros P.M."/>
            <person name="Capote T."/>
            <person name="Chaves I."/>
            <person name="Simoes F."/>
            <person name="Abreu I."/>
            <person name="Carrasquinho I."/>
            <person name="Faro C."/>
            <person name="Guimaraes J.B."/>
            <person name="Mendonca D."/>
            <person name="Nobrega F."/>
            <person name="Rodrigues L."/>
            <person name="Saibo N.J.M."/>
            <person name="Varela M.C."/>
            <person name="Egas C."/>
            <person name="Matos J."/>
            <person name="Miguel C.M."/>
            <person name="Oliveira M.M."/>
            <person name="Ricardo C.P."/>
            <person name="Goncalves S."/>
        </authorList>
    </citation>
    <scope>NUCLEOTIDE SEQUENCE [LARGE SCALE GENOMIC DNA]</scope>
    <source>
        <strain evidence="2">cv. HL8</strain>
    </source>
</reference>
<dbReference type="PANTHER" id="PTHR14387">
    <property type="entry name" value="THADA/DEATH RECEPTOR INTERACTING PROTEIN"/>
    <property type="match status" value="1"/>
</dbReference>
<accession>A0AAW0MB85</accession>
<proteinExistence type="predicted"/>
<evidence type="ECO:0000313" key="1">
    <source>
        <dbReference type="EMBL" id="KAK7860965.1"/>
    </source>
</evidence>
<dbReference type="GO" id="GO:0005829">
    <property type="term" value="C:cytosol"/>
    <property type="evidence" value="ECO:0007669"/>
    <property type="project" value="TreeGrafter"/>
</dbReference>
<dbReference type="GO" id="GO:0030488">
    <property type="term" value="P:tRNA methylation"/>
    <property type="evidence" value="ECO:0007669"/>
    <property type="project" value="TreeGrafter"/>
</dbReference>
<dbReference type="EMBL" id="PKMF04000004">
    <property type="protein sequence ID" value="KAK7860965.1"/>
    <property type="molecule type" value="Genomic_DNA"/>
</dbReference>
<dbReference type="InterPro" id="IPR051954">
    <property type="entry name" value="tRNA_methyltransferase_THADA"/>
</dbReference>